<feature type="domain" description="AMP-binding enzyme C-terminal" evidence="2">
    <location>
        <begin position="443"/>
        <end position="517"/>
    </location>
</feature>
<feature type="domain" description="AMP-dependent synthetase/ligase" evidence="1">
    <location>
        <begin position="35"/>
        <end position="393"/>
    </location>
</feature>
<evidence type="ECO:0000313" key="4">
    <source>
        <dbReference type="Proteomes" id="UP000564885"/>
    </source>
</evidence>
<dbReference type="InterPro" id="IPR045851">
    <property type="entry name" value="AMP-bd_C_sf"/>
</dbReference>
<dbReference type="Pfam" id="PF00501">
    <property type="entry name" value="AMP-binding"/>
    <property type="match status" value="1"/>
</dbReference>
<sequence>MPKSDSLSTMRLESHYGDRVAPCLADRPASFFAFFQDAVRRNPDGEALVAGPDRLTWRDLDRLSGLIAAGLAARGVRKGCRVTMLLSNRKEFVLTLLAAVRLGAITVPLNIREQRPAIAYLAERIAPTVIVHEASLAHILPEPTGSAPNFVRVAVGPCEGSFPFEALLEAGPAPAPADVGEEDTLFIVPTSGTTGLPKAPMLSHMSVIHSGIVFADALGLRAGDRSVVAIPMSHTSGIISTFASFVRVAGTIILLPEFKAPSFLATASAERMTHTLMVPAMYDLCLRNPDLASFDLSSWRIGLYGAALMPSSTLVALAQTFPSLSLMNAYGTTEAGGPATLMRPEETASYRESVGRAIAGVELAVMDDTGRELPPGETGELWIKGPAVGHGFWRDAEATAREYTGGWCHTGDIVRMDAEGRVYLVDRKKDMLNRGGFKIASLEVENALHEHSAVIECAIVGRPVEVLGERVHAFVRLAQPVAEDELKAFCRARLADYKVPESFTFTTDPLPRNAGGKVLKRLLRERM</sequence>
<keyword evidence="3" id="KW-0436">Ligase</keyword>
<dbReference type="EMBL" id="JABEPP010000005">
    <property type="protein sequence ID" value="NNM74124.1"/>
    <property type="molecule type" value="Genomic_DNA"/>
</dbReference>
<dbReference type="AlphaFoldDB" id="A0A849I8K6"/>
<dbReference type="InterPro" id="IPR020845">
    <property type="entry name" value="AMP-binding_CS"/>
</dbReference>
<dbReference type="PANTHER" id="PTHR43767">
    <property type="entry name" value="LONG-CHAIN-FATTY-ACID--COA LIGASE"/>
    <property type="match status" value="1"/>
</dbReference>
<dbReference type="GO" id="GO:0016878">
    <property type="term" value="F:acid-thiol ligase activity"/>
    <property type="evidence" value="ECO:0007669"/>
    <property type="project" value="UniProtKB-ARBA"/>
</dbReference>
<evidence type="ECO:0000313" key="3">
    <source>
        <dbReference type="EMBL" id="NNM74124.1"/>
    </source>
</evidence>
<dbReference type="Gene3D" id="3.40.50.12780">
    <property type="entry name" value="N-terminal domain of ligase-like"/>
    <property type="match status" value="1"/>
</dbReference>
<gene>
    <name evidence="3" type="ORF">HJG44_17250</name>
</gene>
<protein>
    <submittedName>
        <fullName evidence="3">Acyl--CoA ligase</fullName>
    </submittedName>
</protein>
<reference evidence="3 4" key="1">
    <citation type="submission" date="2020-04" db="EMBL/GenBank/DDBJ databases">
        <title>Enterovirga sp. isolate from soil.</title>
        <authorList>
            <person name="Chea S."/>
            <person name="Kim D.-U."/>
        </authorList>
    </citation>
    <scope>NUCLEOTIDE SEQUENCE [LARGE SCALE GENOMIC DNA]</scope>
    <source>
        <strain evidence="3 4">DB1703</strain>
    </source>
</reference>
<evidence type="ECO:0000259" key="1">
    <source>
        <dbReference type="Pfam" id="PF00501"/>
    </source>
</evidence>
<dbReference type="PROSITE" id="PS00455">
    <property type="entry name" value="AMP_BINDING"/>
    <property type="match status" value="1"/>
</dbReference>
<name>A0A849I8K6_9HYPH</name>
<keyword evidence="4" id="KW-1185">Reference proteome</keyword>
<organism evidence="3 4">
    <name type="scientific">Enterovirga aerilata</name>
    <dbReference type="NCBI Taxonomy" id="2730920"/>
    <lineage>
        <taxon>Bacteria</taxon>
        <taxon>Pseudomonadati</taxon>
        <taxon>Pseudomonadota</taxon>
        <taxon>Alphaproteobacteria</taxon>
        <taxon>Hyphomicrobiales</taxon>
        <taxon>Methylobacteriaceae</taxon>
        <taxon>Enterovirga</taxon>
    </lineage>
</organism>
<dbReference type="SUPFAM" id="SSF56801">
    <property type="entry name" value="Acetyl-CoA synthetase-like"/>
    <property type="match status" value="1"/>
</dbReference>
<dbReference type="Proteomes" id="UP000564885">
    <property type="component" value="Unassembled WGS sequence"/>
</dbReference>
<dbReference type="InterPro" id="IPR050237">
    <property type="entry name" value="ATP-dep_AMP-bd_enzyme"/>
</dbReference>
<dbReference type="InterPro" id="IPR042099">
    <property type="entry name" value="ANL_N_sf"/>
</dbReference>
<dbReference type="Pfam" id="PF13193">
    <property type="entry name" value="AMP-binding_C"/>
    <property type="match status" value="1"/>
</dbReference>
<dbReference type="Gene3D" id="3.30.300.30">
    <property type="match status" value="1"/>
</dbReference>
<dbReference type="RefSeq" id="WP_171219597.1">
    <property type="nucleotide sequence ID" value="NZ_JABEPP010000005.1"/>
</dbReference>
<comment type="caution">
    <text evidence="3">The sequence shown here is derived from an EMBL/GenBank/DDBJ whole genome shotgun (WGS) entry which is preliminary data.</text>
</comment>
<proteinExistence type="predicted"/>
<dbReference type="PANTHER" id="PTHR43767:SF1">
    <property type="entry name" value="NONRIBOSOMAL PEPTIDE SYNTHASE PES1 (EUROFUNG)-RELATED"/>
    <property type="match status" value="1"/>
</dbReference>
<dbReference type="InterPro" id="IPR025110">
    <property type="entry name" value="AMP-bd_C"/>
</dbReference>
<evidence type="ECO:0000259" key="2">
    <source>
        <dbReference type="Pfam" id="PF13193"/>
    </source>
</evidence>
<dbReference type="InterPro" id="IPR000873">
    <property type="entry name" value="AMP-dep_synth/lig_dom"/>
</dbReference>
<accession>A0A849I8K6</accession>